<sequence>MIVFVIISVLLHAVSFAAIVYLFQKSAAPGDKIERLLKRYTNEMKEDNERLLRQLRPEQANTPKNPFRFELAQATGKLEKQEKGYEPPEPAGENEAQVTPAAQALRLAQTGKSKQEIAETLSLGYGEVELLLKKHERT</sequence>
<dbReference type="EMBL" id="CP054706">
    <property type="protein sequence ID" value="QQK80234.1"/>
    <property type="molecule type" value="Genomic_DNA"/>
</dbReference>
<accession>A0A7T7CFQ3</accession>
<reference evidence="2 3" key="1">
    <citation type="submission" date="2020-06" db="EMBL/GenBank/DDBJ databases">
        <title>Genomic analysis of Salicibibacter sp. NKC21-4.</title>
        <authorList>
            <person name="Oh Y.J."/>
        </authorList>
    </citation>
    <scope>NUCLEOTIDE SEQUENCE [LARGE SCALE GENOMIC DNA]</scope>
    <source>
        <strain evidence="2 3">NKC21-4</strain>
    </source>
</reference>
<dbReference type="KEGG" id="scib:HUG20_10260"/>
<dbReference type="RefSeq" id="WP_200084386.1">
    <property type="nucleotide sequence ID" value="NZ_CP054706.1"/>
</dbReference>
<organism evidence="2 3">
    <name type="scientific">Salicibibacter cibi</name>
    <dbReference type="NCBI Taxonomy" id="2743001"/>
    <lineage>
        <taxon>Bacteria</taxon>
        <taxon>Bacillati</taxon>
        <taxon>Bacillota</taxon>
        <taxon>Bacilli</taxon>
        <taxon>Bacillales</taxon>
        <taxon>Bacillaceae</taxon>
        <taxon>Salicibibacter</taxon>
    </lineage>
</organism>
<dbReference type="Pfam" id="PF19610">
    <property type="entry name" value="DUF6115"/>
    <property type="match status" value="1"/>
</dbReference>
<evidence type="ECO:0000313" key="2">
    <source>
        <dbReference type="EMBL" id="QQK80234.1"/>
    </source>
</evidence>
<gene>
    <name evidence="2" type="ORF">HUG20_10260</name>
</gene>
<name>A0A7T7CFQ3_9BACI</name>
<evidence type="ECO:0000256" key="1">
    <source>
        <dbReference type="SAM" id="MobiDB-lite"/>
    </source>
</evidence>
<proteinExistence type="predicted"/>
<evidence type="ECO:0000313" key="3">
    <source>
        <dbReference type="Proteomes" id="UP000595349"/>
    </source>
</evidence>
<dbReference type="InterPro" id="IPR046118">
    <property type="entry name" value="DUF6115"/>
</dbReference>
<feature type="region of interest" description="Disordered" evidence="1">
    <location>
        <begin position="78"/>
        <end position="101"/>
    </location>
</feature>
<protein>
    <recommendedName>
        <fullName evidence="4">Swarming motility protein SwrB</fullName>
    </recommendedName>
</protein>
<evidence type="ECO:0008006" key="4">
    <source>
        <dbReference type="Google" id="ProtNLM"/>
    </source>
</evidence>
<dbReference type="AlphaFoldDB" id="A0A7T7CFQ3"/>
<keyword evidence="3" id="KW-1185">Reference proteome</keyword>
<dbReference type="Proteomes" id="UP000595349">
    <property type="component" value="Chromosome"/>
</dbReference>